<dbReference type="STRING" id="400682.A0A1X7VIX0"/>
<evidence type="ECO:0000256" key="3">
    <source>
        <dbReference type="ARBA" id="ARBA00022692"/>
    </source>
</evidence>
<dbReference type="Pfam" id="PF07856">
    <property type="entry name" value="Orai-1"/>
    <property type="match status" value="1"/>
</dbReference>
<proteinExistence type="inferred from homology"/>
<dbReference type="InParanoid" id="A0A1X7VIX0"/>
<feature type="transmembrane region" description="Helical" evidence="6">
    <location>
        <begin position="57"/>
        <end position="74"/>
    </location>
</feature>
<dbReference type="InterPro" id="IPR038350">
    <property type="entry name" value="Orai_sf"/>
</dbReference>
<evidence type="ECO:0000256" key="5">
    <source>
        <dbReference type="ARBA" id="ARBA00023136"/>
    </source>
</evidence>
<evidence type="ECO:0000256" key="2">
    <source>
        <dbReference type="ARBA" id="ARBA00008062"/>
    </source>
</evidence>
<dbReference type="PANTHER" id="PTHR31501:SF7">
    <property type="entry name" value="CALCIUM RELEASE-ACTIVATED CALCIUM CHANNEL PROTEIN 1"/>
    <property type="match status" value="1"/>
</dbReference>
<feature type="transmembrane region" description="Helical" evidence="6">
    <location>
        <begin position="133"/>
        <end position="160"/>
    </location>
</feature>
<comment type="subcellular location">
    <subcellularLocation>
        <location evidence="1">Membrane</location>
        <topology evidence="1">Multi-pass membrane protein</topology>
    </subcellularLocation>
</comment>
<dbReference type="EnsemblMetazoa" id="Aqu2.1.39739_001">
    <property type="protein sequence ID" value="Aqu2.1.39739_001"/>
    <property type="gene ID" value="Aqu2.1.39739"/>
</dbReference>
<dbReference type="PANTHER" id="PTHR31501">
    <property type="entry name" value="CALCIUM RELEASE-ACTIVATED CALCIUM CHANNEL PROTEIN 1"/>
    <property type="match status" value="1"/>
</dbReference>
<protein>
    <submittedName>
        <fullName evidence="7">Uncharacterized protein</fullName>
    </submittedName>
</protein>
<dbReference type="OMA" id="TIVLFPV"/>
<comment type="similarity">
    <text evidence="2">Belongs to the Orai family.</text>
</comment>
<keyword evidence="5 6" id="KW-0472">Membrane</keyword>
<dbReference type="FunCoup" id="A0A1X7VIX0">
    <property type="interactions" value="227"/>
</dbReference>
<dbReference type="GO" id="GO:0015279">
    <property type="term" value="F:store-operated calcium channel activity"/>
    <property type="evidence" value="ECO:0007669"/>
    <property type="project" value="TreeGrafter"/>
</dbReference>
<evidence type="ECO:0000256" key="6">
    <source>
        <dbReference type="SAM" id="Phobius"/>
    </source>
</evidence>
<dbReference type="OrthoDB" id="61124at2759"/>
<evidence type="ECO:0000256" key="4">
    <source>
        <dbReference type="ARBA" id="ARBA00022989"/>
    </source>
</evidence>
<name>A0A1X7VIX0_AMPQE</name>
<reference evidence="7" key="1">
    <citation type="submission" date="2017-05" db="UniProtKB">
        <authorList>
            <consortium name="EnsemblMetazoa"/>
        </authorList>
    </citation>
    <scope>IDENTIFICATION</scope>
</reference>
<feature type="transmembrane region" description="Helical" evidence="6">
    <location>
        <begin position="86"/>
        <end position="112"/>
    </location>
</feature>
<evidence type="ECO:0000313" key="7">
    <source>
        <dbReference type="EnsemblMetazoa" id="Aqu2.1.39739_001"/>
    </source>
</evidence>
<dbReference type="eggNOG" id="KOG4298">
    <property type="taxonomic scope" value="Eukaryota"/>
</dbReference>
<dbReference type="Gene3D" id="1.20.140.140">
    <property type="entry name" value="Calcium release-activated calcium channel protein Orai"/>
    <property type="match status" value="1"/>
</dbReference>
<feature type="transmembrane region" description="Helical" evidence="6">
    <location>
        <begin position="172"/>
        <end position="196"/>
    </location>
</feature>
<dbReference type="InterPro" id="IPR012446">
    <property type="entry name" value="CRAC_channel"/>
</dbReference>
<dbReference type="GO" id="GO:0016020">
    <property type="term" value="C:membrane"/>
    <property type="evidence" value="ECO:0007669"/>
    <property type="project" value="UniProtKB-SubCell"/>
</dbReference>
<sequence length="243" mass="26767">MFMIIFYFNTPKSQKTLKVTANISKATPSFNVYKMAAPSDVQYELHVLMISKSKLKSSIRSSTLLAGFAIVGLVEIEVSPTTPVPLLIIFAMHSAVLVFIHLLSLMLATFLLPELEAAGTGDISSSLDIAKSFTVQLCWVLSNVIGIILLITEIILVAFVKFYPTETSEHESIHAATATILILFVLCVMAVPLIIYQSRVVAKHKLKFHERGLGRARQMLEDMNFQIGEGGESSSRDATSYKP</sequence>
<keyword evidence="3 6" id="KW-0812">Transmembrane</keyword>
<organism evidence="7">
    <name type="scientific">Amphimedon queenslandica</name>
    <name type="common">Sponge</name>
    <dbReference type="NCBI Taxonomy" id="400682"/>
    <lineage>
        <taxon>Eukaryota</taxon>
        <taxon>Metazoa</taxon>
        <taxon>Porifera</taxon>
        <taxon>Demospongiae</taxon>
        <taxon>Heteroscleromorpha</taxon>
        <taxon>Haplosclerida</taxon>
        <taxon>Niphatidae</taxon>
        <taxon>Amphimedon</taxon>
    </lineage>
</organism>
<evidence type="ECO:0000256" key="1">
    <source>
        <dbReference type="ARBA" id="ARBA00004141"/>
    </source>
</evidence>
<dbReference type="GO" id="GO:0002115">
    <property type="term" value="P:store-operated calcium entry"/>
    <property type="evidence" value="ECO:0007669"/>
    <property type="project" value="TreeGrafter"/>
</dbReference>
<accession>A0A1X7VIX0</accession>
<keyword evidence="4 6" id="KW-1133">Transmembrane helix</keyword>
<dbReference type="AlphaFoldDB" id="A0A1X7VIX0"/>